<evidence type="ECO:0000313" key="2">
    <source>
        <dbReference type="Proteomes" id="UP001162162"/>
    </source>
</evidence>
<accession>A0AAV8XP90</accession>
<organism evidence="1 2">
    <name type="scientific">Aromia moschata</name>
    <dbReference type="NCBI Taxonomy" id="1265417"/>
    <lineage>
        <taxon>Eukaryota</taxon>
        <taxon>Metazoa</taxon>
        <taxon>Ecdysozoa</taxon>
        <taxon>Arthropoda</taxon>
        <taxon>Hexapoda</taxon>
        <taxon>Insecta</taxon>
        <taxon>Pterygota</taxon>
        <taxon>Neoptera</taxon>
        <taxon>Endopterygota</taxon>
        <taxon>Coleoptera</taxon>
        <taxon>Polyphaga</taxon>
        <taxon>Cucujiformia</taxon>
        <taxon>Chrysomeloidea</taxon>
        <taxon>Cerambycidae</taxon>
        <taxon>Cerambycinae</taxon>
        <taxon>Callichromatini</taxon>
        <taxon>Aromia</taxon>
    </lineage>
</organism>
<name>A0AAV8XP90_9CUCU</name>
<comment type="caution">
    <text evidence="1">The sequence shown here is derived from an EMBL/GenBank/DDBJ whole genome shotgun (WGS) entry which is preliminary data.</text>
</comment>
<dbReference type="EMBL" id="JAPWTK010000404">
    <property type="protein sequence ID" value="KAJ8940879.1"/>
    <property type="molecule type" value="Genomic_DNA"/>
</dbReference>
<reference evidence="1" key="1">
    <citation type="journal article" date="2023" name="Insect Mol. Biol.">
        <title>Genome sequencing provides insights into the evolution of gene families encoding plant cell wall-degrading enzymes in longhorned beetles.</title>
        <authorList>
            <person name="Shin N.R."/>
            <person name="Okamura Y."/>
            <person name="Kirsch R."/>
            <person name="Pauchet Y."/>
        </authorList>
    </citation>
    <scope>NUCLEOTIDE SEQUENCE</scope>
    <source>
        <strain evidence="1">AMC_N1</strain>
    </source>
</reference>
<dbReference type="AlphaFoldDB" id="A0AAV8XP90"/>
<protein>
    <submittedName>
        <fullName evidence="1">Uncharacterized protein</fullName>
    </submittedName>
</protein>
<sequence length="141" mass="15888">MLCYALTRFENIVDDIDRVLSRHVIVPKDEKQNHKISVVLFFANSATIPKESPAVGCLGLHEITRIKADNQDTIPSISKSYGSRFADVITGPEHTEVFNIRVKREENNAKEKPSEIVNVPLEKNNDNKKVSPGYSEFYGTN</sequence>
<evidence type="ECO:0000313" key="1">
    <source>
        <dbReference type="EMBL" id="KAJ8940879.1"/>
    </source>
</evidence>
<proteinExistence type="predicted"/>
<keyword evidence="2" id="KW-1185">Reference proteome</keyword>
<gene>
    <name evidence="1" type="ORF">NQ318_000616</name>
</gene>
<dbReference type="Proteomes" id="UP001162162">
    <property type="component" value="Unassembled WGS sequence"/>
</dbReference>